<feature type="signal peptide" evidence="2">
    <location>
        <begin position="1"/>
        <end position="20"/>
    </location>
</feature>
<dbReference type="Gene3D" id="3.40.190.10">
    <property type="entry name" value="Periplasmic binding protein-like II"/>
    <property type="match status" value="2"/>
</dbReference>
<evidence type="ECO:0000256" key="2">
    <source>
        <dbReference type="SAM" id="SignalP"/>
    </source>
</evidence>
<feature type="domain" description="Solute-binding protein family 3/N-terminal" evidence="3">
    <location>
        <begin position="22"/>
        <end position="236"/>
    </location>
</feature>
<dbReference type="SUPFAM" id="SSF53850">
    <property type="entry name" value="Periplasmic binding protein-like II"/>
    <property type="match status" value="1"/>
</dbReference>
<dbReference type="SMART" id="SM00062">
    <property type="entry name" value="PBPb"/>
    <property type="match status" value="1"/>
</dbReference>
<organism evidence="4 5">
    <name type="scientific">Ruegeria haliotis</name>
    <dbReference type="NCBI Taxonomy" id="2747601"/>
    <lineage>
        <taxon>Bacteria</taxon>
        <taxon>Pseudomonadati</taxon>
        <taxon>Pseudomonadota</taxon>
        <taxon>Alphaproteobacteria</taxon>
        <taxon>Rhodobacterales</taxon>
        <taxon>Roseobacteraceae</taxon>
        <taxon>Ruegeria</taxon>
    </lineage>
</organism>
<keyword evidence="1 2" id="KW-0732">Signal</keyword>
<evidence type="ECO:0000313" key="4">
    <source>
        <dbReference type="EMBL" id="NVO54804.1"/>
    </source>
</evidence>
<dbReference type="InterPro" id="IPR001638">
    <property type="entry name" value="Solute-binding_3/MltF_N"/>
</dbReference>
<evidence type="ECO:0000313" key="5">
    <source>
        <dbReference type="Proteomes" id="UP000630805"/>
    </source>
</evidence>
<dbReference type="PANTHER" id="PTHR35936:SF19">
    <property type="entry name" value="AMINO-ACID-BINDING PROTEIN YXEM-RELATED"/>
    <property type="match status" value="1"/>
</dbReference>
<comment type="caution">
    <text evidence="4">The sequence shown here is derived from an EMBL/GenBank/DDBJ whole genome shotgun (WGS) entry which is preliminary data.</text>
</comment>
<gene>
    <name evidence="4" type="ORF">HW561_03260</name>
</gene>
<dbReference type="PANTHER" id="PTHR35936">
    <property type="entry name" value="MEMBRANE-BOUND LYTIC MUREIN TRANSGLYCOSYLASE F"/>
    <property type="match status" value="1"/>
</dbReference>
<dbReference type="EMBL" id="JABXWT010000001">
    <property type="protein sequence ID" value="NVO54804.1"/>
    <property type="molecule type" value="Genomic_DNA"/>
</dbReference>
<keyword evidence="5" id="KW-1185">Reference proteome</keyword>
<dbReference type="Pfam" id="PF00497">
    <property type="entry name" value="SBP_bac_3"/>
    <property type="match status" value="1"/>
</dbReference>
<proteinExistence type="predicted"/>
<name>A0ABX2PL41_9RHOB</name>
<reference evidence="4 5" key="1">
    <citation type="submission" date="2020-06" db="EMBL/GenBank/DDBJ databases">
        <authorList>
            <person name="Cao W.R."/>
        </authorList>
    </citation>
    <scope>NUCLEOTIDE SEQUENCE [LARGE SCALE GENOMIC DNA]</scope>
    <source>
        <strain evidence="4 5">B1Z28</strain>
    </source>
</reference>
<protein>
    <submittedName>
        <fullName evidence="4">Transporter substrate-binding domain-containing protein</fullName>
    </submittedName>
</protein>
<evidence type="ECO:0000256" key="1">
    <source>
        <dbReference type="ARBA" id="ARBA00022729"/>
    </source>
</evidence>
<dbReference type="Proteomes" id="UP000630805">
    <property type="component" value="Unassembled WGS sequence"/>
</dbReference>
<accession>A0ABX2PL41</accession>
<evidence type="ECO:0000259" key="3">
    <source>
        <dbReference type="SMART" id="SM00062"/>
    </source>
</evidence>
<dbReference type="CDD" id="cd13698">
    <property type="entry name" value="PBP2_HisGluGlnArgOpine"/>
    <property type="match status" value="1"/>
</dbReference>
<dbReference type="RefSeq" id="WP_176861772.1">
    <property type="nucleotide sequence ID" value="NZ_JABXWT010000001.1"/>
</dbReference>
<sequence>MKNLILTTAALALTAGIAMADTVRMGTEGAYPPYNFINDAGEIDGFERELGDELCKRAELDCEWVKNDWDSIIPNLVSGNYDTIAAGMSITDERDEVIDFTQDYFPPTASAYVATSDAADVAAGVVAAQTATIQAGHVAESGATLVEFATPEETIAAVRNGEADAVLADRDYLVPLVEESGGELVFIGDPVPLGGGIGMGLRESDGELRGKFDAAITSMKADGTLNEMLKKWFGEETATYGTDGAVVTN</sequence>
<feature type="chain" id="PRO_5045067779" evidence="2">
    <location>
        <begin position="21"/>
        <end position="249"/>
    </location>
</feature>